<protein>
    <submittedName>
        <fullName evidence="1">Uncharacterized protein</fullName>
    </submittedName>
</protein>
<evidence type="ECO:0000313" key="1">
    <source>
        <dbReference type="EMBL" id="KIH57010.1"/>
    </source>
</evidence>
<name>A0A0C2G7S7_9BILA</name>
<evidence type="ECO:0000313" key="2">
    <source>
        <dbReference type="Proteomes" id="UP000054047"/>
    </source>
</evidence>
<accession>A0A0C2G7S7</accession>
<dbReference type="OrthoDB" id="5863011at2759"/>
<dbReference type="AlphaFoldDB" id="A0A0C2G7S7"/>
<organism evidence="1 2">
    <name type="scientific">Ancylostoma duodenale</name>
    <dbReference type="NCBI Taxonomy" id="51022"/>
    <lineage>
        <taxon>Eukaryota</taxon>
        <taxon>Metazoa</taxon>
        <taxon>Ecdysozoa</taxon>
        <taxon>Nematoda</taxon>
        <taxon>Chromadorea</taxon>
        <taxon>Rhabditida</taxon>
        <taxon>Rhabditina</taxon>
        <taxon>Rhabditomorpha</taxon>
        <taxon>Strongyloidea</taxon>
        <taxon>Ancylostomatidae</taxon>
        <taxon>Ancylostomatinae</taxon>
        <taxon>Ancylostoma</taxon>
    </lineage>
</organism>
<dbReference type="Proteomes" id="UP000054047">
    <property type="component" value="Unassembled WGS sequence"/>
</dbReference>
<dbReference type="EMBL" id="KN734963">
    <property type="protein sequence ID" value="KIH57010.1"/>
    <property type="molecule type" value="Genomic_DNA"/>
</dbReference>
<sequence length="187" mass="21223">MCLDAETLFRILLLAYENYTEWTEFICSMNSIEKHVAIESNCVEDYRVTFARVKEEVAAEAKKNRTPKEGPTGFAAPESAFLLEKDEPRAGLVTRVATSFAQLQKVFESWTSFGTWVVVHPMESKGEVEITEEIVKLMKNHLEAGGKLITAWTPITDARKEKWMAMRQVRMTLDAIVGKFAILINCL</sequence>
<keyword evidence="2" id="KW-1185">Reference proteome</keyword>
<reference evidence="1 2" key="1">
    <citation type="submission" date="2013-12" db="EMBL/GenBank/DDBJ databases">
        <title>Draft genome of the parsitic nematode Ancylostoma duodenale.</title>
        <authorList>
            <person name="Mitreva M."/>
        </authorList>
    </citation>
    <scope>NUCLEOTIDE SEQUENCE [LARGE SCALE GENOMIC DNA]</scope>
    <source>
        <strain evidence="1 2">Zhejiang</strain>
    </source>
</reference>
<proteinExistence type="predicted"/>
<gene>
    <name evidence="1" type="ORF">ANCDUO_12806</name>
</gene>